<keyword evidence="3" id="KW-1185">Reference proteome</keyword>
<accession>A0A0D2GV09</accession>
<feature type="transmembrane region" description="Helical" evidence="1">
    <location>
        <begin position="84"/>
        <end position="109"/>
    </location>
</feature>
<dbReference type="AlphaFoldDB" id="A0A0D2GV09"/>
<evidence type="ECO:0000313" key="3">
    <source>
        <dbReference type="Proteomes" id="UP000053029"/>
    </source>
</evidence>
<dbReference type="VEuPathDB" id="FungiDB:Z517_10970"/>
<keyword evidence="1" id="KW-0812">Transmembrane</keyword>
<name>A0A0D2GV09_9EURO</name>
<proteinExistence type="predicted"/>
<keyword evidence="1" id="KW-1133">Transmembrane helix</keyword>
<dbReference type="PANTHER" id="PTHR42083">
    <property type="entry name" value="MARVEL DOMAIN-CONTAINING PROTEIN"/>
    <property type="match status" value="1"/>
</dbReference>
<evidence type="ECO:0008006" key="4">
    <source>
        <dbReference type="Google" id="ProtNLM"/>
    </source>
</evidence>
<gene>
    <name evidence="2" type="ORF">Z517_10970</name>
</gene>
<dbReference type="EMBL" id="KN846975">
    <property type="protein sequence ID" value="KIW76224.1"/>
    <property type="molecule type" value="Genomic_DNA"/>
</dbReference>
<dbReference type="Proteomes" id="UP000053029">
    <property type="component" value="Unassembled WGS sequence"/>
</dbReference>
<dbReference type="HOGENOM" id="CLU_096567_3_0_1"/>
<feature type="transmembrane region" description="Helical" evidence="1">
    <location>
        <begin position="129"/>
        <end position="147"/>
    </location>
</feature>
<keyword evidence="1" id="KW-0472">Membrane</keyword>
<reference evidence="2 3" key="1">
    <citation type="submission" date="2015-01" db="EMBL/GenBank/DDBJ databases">
        <title>The Genome Sequence of Fonsecaea pedrosoi CBS 271.37.</title>
        <authorList>
            <consortium name="The Broad Institute Genomics Platform"/>
            <person name="Cuomo C."/>
            <person name="de Hoog S."/>
            <person name="Gorbushina A."/>
            <person name="Stielow B."/>
            <person name="Teixiera M."/>
            <person name="Abouelleil A."/>
            <person name="Chapman S.B."/>
            <person name="Priest M."/>
            <person name="Young S.K."/>
            <person name="Wortman J."/>
            <person name="Nusbaum C."/>
            <person name="Birren B."/>
        </authorList>
    </citation>
    <scope>NUCLEOTIDE SEQUENCE [LARGE SCALE GENOMIC DNA]</scope>
    <source>
        <strain evidence="2 3">CBS 271.37</strain>
    </source>
</reference>
<feature type="transmembrane region" description="Helical" evidence="1">
    <location>
        <begin position="53"/>
        <end position="77"/>
    </location>
</feature>
<evidence type="ECO:0000313" key="2">
    <source>
        <dbReference type="EMBL" id="KIW76224.1"/>
    </source>
</evidence>
<dbReference type="PANTHER" id="PTHR42083:SF1">
    <property type="entry name" value="MARVEL DOMAIN-CONTAINING PROTEIN"/>
    <property type="match status" value="1"/>
</dbReference>
<dbReference type="RefSeq" id="XP_013280032.1">
    <property type="nucleotide sequence ID" value="XM_013424578.1"/>
</dbReference>
<dbReference type="OrthoDB" id="5363290at2759"/>
<organism evidence="2 3">
    <name type="scientific">Fonsecaea pedrosoi CBS 271.37</name>
    <dbReference type="NCBI Taxonomy" id="1442368"/>
    <lineage>
        <taxon>Eukaryota</taxon>
        <taxon>Fungi</taxon>
        <taxon>Dikarya</taxon>
        <taxon>Ascomycota</taxon>
        <taxon>Pezizomycotina</taxon>
        <taxon>Eurotiomycetes</taxon>
        <taxon>Chaetothyriomycetidae</taxon>
        <taxon>Chaetothyriales</taxon>
        <taxon>Herpotrichiellaceae</taxon>
        <taxon>Fonsecaea</taxon>
    </lineage>
</organism>
<sequence length="161" mass="18070">MGIFTIFATLRKSNIFNLVFRSLQLIDALVVIGMYAVDLNNAAKADKYADAKWVFAVTVGSLAAVTSLIFSLASIFFHYRTVALLFAWDWVLTILFATLSGIFGSMYIGEKVEYENGIQRMKTAVGFDLAGLVLWFVTAAFGTWWFVSERRRERRGRGAKA</sequence>
<dbReference type="GeneID" id="25310460"/>
<feature type="transmembrane region" description="Helical" evidence="1">
    <location>
        <begin position="18"/>
        <end position="37"/>
    </location>
</feature>
<protein>
    <recommendedName>
        <fullName evidence="4">MARVEL domain-containing protein</fullName>
    </recommendedName>
</protein>
<evidence type="ECO:0000256" key="1">
    <source>
        <dbReference type="SAM" id="Phobius"/>
    </source>
</evidence>